<dbReference type="InterPro" id="IPR011051">
    <property type="entry name" value="RmlC_Cupin_sf"/>
</dbReference>
<accession>A0A6M8UF38</accession>
<gene>
    <name evidence="3" type="ORF">PMPD1_2600</name>
</gene>
<dbReference type="GO" id="GO:0003677">
    <property type="term" value="F:DNA binding"/>
    <property type="evidence" value="ECO:0007669"/>
    <property type="project" value="UniProtKB-KW"/>
</dbReference>
<dbReference type="SUPFAM" id="SSF47413">
    <property type="entry name" value="lambda repressor-like DNA-binding domains"/>
    <property type="match status" value="1"/>
</dbReference>
<protein>
    <submittedName>
        <fullName evidence="3">Helix-turn-helix transcriptional regulator</fullName>
    </submittedName>
</protein>
<dbReference type="InterPro" id="IPR010982">
    <property type="entry name" value="Lambda_DNA-bd_dom_sf"/>
</dbReference>
<dbReference type="PROSITE" id="PS50943">
    <property type="entry name" value="HTH_CROC1"/>
    <property type="match status" value="1"/>
</dbReference>
<evidence type="ECO:0000259" key="2">
    <source>
        <dbReference type="PROSITE" id="PS50943"/>
    </source>
</evidence>
<dbReference type="InterPro" id="IPR014710">
    <property type="entry name" value="RmlC-like_jellyroll"/>
</dbReference>
<dbReference type="Gene3D" id="1.10.260.40">
    <property type="entry name" value="lambda repressor-like DNA-binding domains"/>
    <property type="match status" value="1"/>
</dbReference>
<dbReference type="Pfam" id="PF01381">
    <property type="entry name" value="HTH_3"/>
    <property type="match status" value="1"/>
</dbReference>
<evidence type="ECO:0000313" key="4">
    <source>
        <dbReference type="Proteomes" id="UP000505325"/>
    </source>
</evidence>
<dbReference type="CDD" id="cd00093">
    <property type="entry name" value="HTH_XRE"/>
    <property type="match status" value="1"/>
</dbReference>
<dbReference type="GO" id="GO:0005829">
    <property type="term" value="C:cytosol"/>
    <property type="evidence" value="ECO:0007669"/>
    <property type="project" value="TreeGrafter"/>
</dbReference>
<evidence type="ECO:0000313" key="3">
    <source>
        <dbReference type="EMBL" id="QKJ87541.1"/>
    </source>
</evidence>
<dbReference type="PANTHER" id="PTHR46797">
    <property type="entry name" value="HTH-TYPE TRANSCRIPTIONAL REGULATOR"/>
    <property type="match status" value="1"/>
</dbReference>
<feature type="domain" description="HTH cro/C1-type" evidence="2">
    <location>
        <begin position="25"/>
        <end position="79"/>
    </location>
</feature>
<dbReference type="Proteomes" id="UP000505325">
    <property type="component" value="Chromosome"/>
</dbReference>
<dbReference type="PANTHER" id="PTHR46797:SF1">
    <property type="entry name" value="METHYLPHOSPHONATE SYNTHASE"/>
    <property type="match status" value="1"/>
</dbReference>
<organism evidence="3 4">
    <name type="scientific">Paramixta manurensis</name>
    <dbReference type="NCBI Taxonomy" id="2740817"/>
    <lineage>
        <taxon>Bacteria</taxon>
        <taxon>Pseudomonadati</taxon>
        <taxon>Pseudomonadota</taxon>
        <taxon>Gammaproteobacteria</taxon>
        <taxon>Enterobacterales</taxon>
        <taxon>Erwiniaceae</taxon>
        <taxon>Paramixta</taxon>
    </lineage>
</organism>
<dbReference type="EMBL" id="CP054212">
    <property type="protein sequence ID" value="QKJ87541.1"/>
    <property type="molecule type" value="Genomic_DNA"/>
</dbReference>
<dbReference type="GO" id="GO:0003700">
    <property type="term" value="F:DNA-binding transcription factor activity"/>
    <property type="evidence" value="ECO:0007669"/>
    <property type="project" value="TreeGrafter"/>
</dbReference>
<proteinExistence type="predicted"/>
<dbReference type="Gene3D" id="2.60.120.10">
    <property type="entry name" value="Jelly Rolls"/>
    <property type="match status" value="1"/>
</dbReference>
<dbReference type="InterPro" id="IPR001387">
    <property type="entry name" value="Cro/C1-type_HTH"/>
</dbReference>
<keyword evidence="1" id="KW-0238">DNA-binding</keyword>
<reference evidence="3 4" key="1">
    <citation type="submission" date="2020-06" db="EMBL/GenBank/DDBJ databases">
        <title>Genome sequence of Paramixta manurensis strain PD-1.</title>
        <authorList>
            <person name="Lee C.W."/>
            <person name="Kim J."/>
        </authorList>
    </citation>
    <scope>NUCLEOTIDE SEQUENCE [LARGE SCALE GENOMIC DNA]</scope>
    <source>
        <strain evidence="3 4">PD-1</strain>
    </source>
</reference>
<evidence type="ECO:0000256" key="1">
    <source>
        <dbReference type="ARBA" id="ARBA00023125"/>
    </source>
</evidence>
<dbReference type="InterPro" id="IPR050807">
    <property type="entry name" value="TransReg_Diox_bact_type"/>
</dbReference>
<dbReference type="RefSeq" id="WP_173634476.1">
    <property type="nucleotide sequence ID" value="NZ_CP054212.1"/>
</dbReference>
<keyword evidence="4" id="KW-1185">Reference proteome</keyword>
<dbReference type="AlphaFoldDB" id="A0A6M8UF38"/>
<dbReference type="SUPFAM" id="SSF51182">
    <property type="entry name" value="RmlC-like cupins"/>
    <property type="match status" value="1"/>
</dbReference>
<dbReference type="KEGG" id="pmak:PMPD1_2600"/>
<dbReference type="SMART" id="SM00530">
    <property type="entry name" value="HTH_XRE"/>
    <property type="match status" value="1"/>
</dbReference>
<sequence>MRYSTGTVSGPDQSASPSLTIGSKIKHLRQLRGLSLSHLSKLSGVSKAALSKLESGSSNPRVDTLDAIAVALRLPLGDLIGGNSRLYPYFERGAPMQGDYSQKMKFRIGIGNISEIWHLQMNPGVVINSLGHSIGTHEHIMVHSGTLLLALGADEKVQLQPGDFYGFSGVVSHSYISKESAVSATVVMSHMNQA</sequence>
<name>A0A6M8UF38_9GAMM</name>